<dbReference type="Pfam" id="PF04289">
    <property type="entry name" value="DUF447_N"/>
    <property type="match status" value="1"/>
</dbReference>
<accession>A0ABV4TVB7</accession>
<dbReference type="Proteomes" id="UP001575181">
    <property type="component" value="Unassembled WGS sequence"/>
</dbReference>
<dbReference type="EMBL" id="JBGUAW010000006">
    <property type="protein sequence ID" value="MFA9461178.1"/>
    <property type="molecule type" value="Genomic_DNA"/>
</dbReference>
<comment type="caution">
    <text evidence="3">The sequence shown here is derived from an EMBL/GenBank/DDBJ whole genome shotgun (WGS) entry which is preliminary data.</text>
</comment>
<evidence type="ECO:0000313" key="3">
    <source>
        <dbReference type="EMBL" id="MFA9461178.1"/>
    </source>
</evidence>
<evidence type="ECO:0000259" key="1">
    <source>
        <dbReference type="Pfam" id="PF04289"/>
    </source>
</evidence>
<dbReference type="InterPro" id="IPR007386">
    <property type="entry name" value="DUF447_N"/>
</dbReference>
<dbReference type="Gene3D" id="2.30.110.10">
    <property type="entry name" value="Electron Transport, Fmn-binding Protein, Chain A"/>
    <property type="match status" value="1"/>
</dbReference>
<dbReference type="Pfam" id="PF20766">
    <property type="entry name" value="DUF447_C"/>
    <property type="match status" value="1"/>
</dbReference>
<dbReference type="SUPFAM" id="SSF50475">
    <property type="entry name" value="FMN-binding split barrel"/>
    <property type="match status" value="1"/>
</dbReference>
<evidence type="ECO:0000259" key="2">
    <source>
        <dbReference type="Pfam" id="PF20766"/>
    </source>
</evidence>
<dbReference type="InterPro" id="IPR012349">
    <property type="entry name" value="Split_barrel_FMN-bd"/>
</dbReference>
<gene>
    <name evidence="3" type="ORF">ACERLL_10110</name>
</gene>
<sequence length="192" mass="21935">MIRESILTTRLADGGTHIAPMGVHEREGGFLVLPFQPSATLDNLLREGFLVINFTDDVRVIAGCLTGRRDWPLTRADRVPVQRLESTLSHMELAVERYYPDEQRPGLFCRPVHVANHQPFMGFNRAQWSVVEAAILISRLHMLPMERVDSEMQFLKVALEKTAGEREWEAWGWLEEKVAAFKAENLEQGEHS</sequence>
<protein>
    <submittedName>
        <fullName evidence="3">DUF447 domain-containing protein</fullName>
    </submittedName>
</protein>
<reference evidence="3 4" key="1">
    <citation type="submission" date="2024-08" db="EMBL/GenBank/DDBJ databases">
        <title>Whole-genome sequencing of halo(alkali)philic microorganisms from hypersaline lakes.</title>
        <authorList>
            <person name="Sorokin D.Y."/>
            <person name="Merkel A.Y."/>
            <person name="Messina E."/>
            <person name="Yakimov M."/>
        </authorList>
    </citation>
    <scope>NUCLEOTIDE SEQUENCE [LARGE SCALE GENOMIC DNA]</scope>
    <source>
        <strain evidence="3 4">Cl-TMA</strain>
    </source>
</reference>
<feature type="domain" description="DUF447" evidence="2">
    <location>
        <begin position="124"/>
        <end position="176"/>
    </location>
</feature>
<dbReference type="InterPro" id="IPR049288">
    <property type="entry name" value="DUF447_C"/>
</dbReference>
<proteinExistence type="predicted"/>
<evidence type="ECO:0000313" key="4">
    <source>
        <dbReference type="Proteomes" id="UP001575181"/>
    </source>
</evidence>
<dbReference type="RefSeq" id="WP_373655964.1">
    <property type="nucleotide sequence ID" value="NZ_JBGUAW010000006.1"/>
</dbReference>
<keyword evidence="4" id="KW-1185">Reference proteome</keyword>
<name>A0ABV4TVB7_9GAMM</name>
<organism evidence="3 4">
    <name type="scientific">Thiohalorhabdus methylotrophus</name>
    <dbReference type="NCBI Taxonomy" id="3242694"/>
    <lineage>
        <taxon>Bacteria</taxon>
        <taxon>Pseudomonadati</taxon>
        <taxon>Pseudomonadota</taxon>
        <taxon>Gammaproteobacteria</taxon>
        <taxon>Thiohalorhabdales</taxon>
        <taxon>Thiohalorhabdaceae</taxon>
        <taxon>Thiohalorhabdus</taxon>
    </lineage>
</organism>
<feature type="domain" description="DUF447" evidence="1">
    <location>
        <begin position="3"/>
        <end position="116"/>
    </location>
</feature>
<dbReference type="Gene3D" id="1.20.58.290">
    <property type="entry name" value="Hypothetical membrane protein ta0354_69_121"/>
    <property type="match status" value="1"/>
</dbReference>